<evidence type="ECO:0000256" key="3">
    <source>
        <dbReference type="ARBA" id="ARBA00022801"/>
    </source>
</evidence>
<dbReference type="SMART" id="SM00849">
    <property type="entry name" value="Lactamase_B"/>
    <property type="match status" value="1"/>
</dbReference>
<sequence>MILETFPVGPLQCNCTLLGDEETREAIVIDPGDEIGRIHRRLNALGLTLKQILITHAHIDHVGGALKLKTLTGAPIYLNENDLPLMQIMAAQAAWLGIETPDTAPPDETLNEGQRVGLENYPAQIIHTPGHTQGSICLHFVPLKMVLAGDTLFAGSIGRTDLPGGDHEQIIDSIHSRLLTLPDDTKVVPGHGPATTIGAERRTNSFLQ</sequence>
<proteinExistence type="predicted"/>
<feature type="domain" description="Metallo-beta-lactamase" evidence="5">
    <location>
        <begin position="12"/>
        <end position="191"/>
    </location>
</feature>
<dbReference type="AlphaFoldDB" id="A0AAU7DEI5"/>
<evidence type="ECO:0000256" key="1">
    <source>
        <dbReference type="ARBA" id="ARBA00001947"/>
    </source>
</evidence>
<name>A0AAU7DEI5_9BACT</name>
<dbReference type="PANTHER" id="PTHR46233:SF3">
    <property type="entry name" value="HYDROXYACYLGLUTATHIONE HYDROLASE GLOC"/>
    <property type="match status" value="1"/>
</dbReference>
<keyword evidence="3" id="KW-0378">Hydrolase</keyword>
<evidence type="ECO:0000256" key="4">
    <source>
        <dbReference type="ARBA" id="ARBA00022833"/>
    </source>
</evidence>
<evidence type="ECO:0000256" key="2">
    <source>
        <dbReference type="ARBA" id="ARBA00022723"/>
    </source>
</evidence>
<dbReference type="RefSeq" id="WP_348260786.1">
    <property type="nucleotide sequence ID" value="NZ_CP121196.1"/>
</dbReference>
<dbReference type="Gene3D" id="3.60.15.10">
    <property type="entry name" value="Ribonuclease Z/Hydroxyacylglutathione hydrolase-like"/>
    <property type="match status" value="1"/>
</dbReference>
<dbReference type="GO" id="GO:0016787">
    <property type="term" value="F:hydrolase activity"/>
    <property type="evidence" value="ECO:0007669"/>
    <property type="project" value="UniProtKB-KW"/>
</dbReference>
<gene>
    <name evidence="6" type="ORF">P8935_13335</name>
</gene>
<reference evidence="6" key="1">
    <citation type="submission" date="2023-03" db="EMBL/GenBank/DDBJ databases">
        <title>Edaphobacter sp.</title>
        <authorList>
            <person name="Huber K.J."/>
            <person name="Papendorf J."/>
            <person name="Pilke C."/>
            <person name="Bunk B."/>
            <person name="Sproeer C."/>
            <person name="Pester M."/>
        </authorList>
    </citation>
    <scope>NUCLEOTIDE SEQUENCE</scope>
    <source>
        <strain evidence="6">DSM 110680</strain>
    </source>
</reference>
<dbReference type="EMBL" id="CP121196">
    <property type="protein sequence ID" value="XBH15553.1"/>
    <property type="molecule type" value="Genomic_DNA"/>
</dbReference>
<organism evidence="6">
    <name type="scientific">Telmatobacter sp. DSM 110680</name>
    <dbReference type="NCBI Taxonomy" id="3036704"/>
    <lineage>
        <taxon>Bacteria</taxon>
        <taxon>Pseudomonadati</taxon>
        <taxon>Acidobacteriota</taxon>
        <taxon>Terriglobia</taxon>
        <taxon>Terriglobales</taxon>
        <taxon>Acidobacteriaceae</taxon>
        <taxon>Telmatobacter</taxon>
    </lineage>
</organism>
<evidence type="ECO:0000259" key="5">
    <source>
        <dbReference type="SMART" id="SM00849"/>
    </source>
</evidence>
<dbReference type="InterPro" id="IPR036866">
    <property type="entry name" value="RibonucZ/Hydroxyglut_hydro"/>
</dbReference>
<dbReference type="Pfam" id="PF00753">
    <property type="entry name" value="Lactamase_B"/>
    <property type="match status" value="1"/>
</dbReference>
<keyword evidence="4" id="KW-0862">Zinc</keyword>
<keyword evidence="2" id="KW-0479">Metal-binding</keyword>
<dbReference type="SUPFAM" id="SSF56281">
    <property type="entry name" value="Metallo-hydrolase/oxidoreductase"/>
    <property type="match status" value="1"/>
</dbReference>
<dbReference type="GO" id="GO:0046872">
    <property type="term" value="F:metal ion binding"/>
    <property type="evidence" value="ECO:0007669"/>
    <property type="project" value="UniProtKB-KW"/>
</dbReference>
<dbReference type="InterPro" id="IPR001279">
    <property type="entry name" value="Metallo-B-lactamas"/>
</dbReference>
<accession>A0AAU7DEI5</accession>
<dbReference type="InterPro" id="IPR051453">
    <property type="entry name" value="MBL_Glyoxalase_II"/>
</dbReference>
<dbReference type="PANTHER" id="PTHR46233">
    <property type="entry name" value="HYDROXYACYLGLUTATHIONE HYDROLASE GLOC"/>
    <property type="match status" value="1"/>
</dbReference>
<comment type="cofactor">
    <cofactor evidence="1">
        <name>Zn(2+)</name>
        <dbReference type="ChEBI" id="CHEBI:29105"/>
    </cofactor>
</comment>
<protein>
    <submittedName>
        <fullName evidence="6">MBL fold metallo-hydrolase</fullName>
    </submittedName>
</protein>
<evidence type="ECO:0000313" key="6">
    <source>
        <dbReference type="EMBL" id="XBH15553.1"/>
    </source>
</evidence>